<comment type="caution">
    <text evidence="6">The sequence shown here is derived from an EMBL/GenBank/DDBJ whole genome shotgun (WGS) entry which is preliminary data.</text>
</comment>
<proteinExistence type="predicted"/>
<evidence type="ECO:0000259" key="5">
    <source>
        <dbReference type="Pfam" id="PF04588"/>
    </source>
</evidence>
<feature type="domain" description="HIG1" evidence="5">
    <location>
        <begin position="5"/>
        <end position="41"/>
    </location>
</feature>
<sequence length="68" mass="7595">MWTWVVAMGFLLMVAALLFGLKGLFVGDKKMLNRSLKWRIGISLALFLCVLLAYSLGGIQVSESIQYL</sequence>
<dbReference type="RefSeq" id="WP_258569218.1">
    <property type="nucleotide sequence ID" value="NZ_JAKUDN010000002.1"/>
</dbReference>
<evidence type="ECO:0000256" key="4">
    <source>
        <dbReference type="SAM" id="Phobius"/>
    </source>
</evidence>
<gene>
    <name evidence="6" type="ORF">MKS91_02255</name>
</gene>
<dbReference type="Pfam" id="PF04588">
    <property type="entry name" value="HIG_1_N"/>
    <property type="match status" value="1"/>
</dbReference>
<organism evidence="6 7">
    <name type="scientific">Candidatus Synchoanobacter obligatus</name>
    <dbReference type="NCBI Taxonomy" id="2919597"/>
    <lineage>
        <taxon>Bacteria</taxon>
        <taxon>Pseudomonadati</taxon>
        <taxon>Pseudomonadota</taxon>
        <taxon>Gammaproteobacteria</taxon>
        <taxon>Candidatus Comchoanobacterales</taxon>
        <taxon>Candidatus Comchoanobacteraceae</taxon>
        <taxon>Candidatus Synchoanobacter</taxon>
    </lineage>
</organism>
<keyword evidence="3 4" id="KW-0472">Membrane</keyword>
<dbReference type="EMBL" id="JAKUDN010000002">
    <property type="protein sequence ID" value="MCP8352108.1"/>
    <property type="molecule type" value="Genomic_DNA"/>
</dbReference>
<evidence type="ECO:0000256" key="3">
    <source>
        <dbReference type="ARBA" id="ARBA00023136"/>
    </source>
</evidence>
<evidence type="ECO:0000313" key="6">
    <source>
        <dbReference type="EMBL" id="MCP8352108.1"/>
    </source>
</evidence>
<dbReference type="Proteomes" id="UP001320768">
    <property type="component" value="Unassembled WGS sequence"/>
</dbReference>
<keyword evidence="1 4" id="KW-0812">Transmembrane</keyword>
<protein>
    <submittedName>
        <fullName evidence="6">DUF2909 family protein</fullName>
    </submittedName>
</protein>
<feature type="transmembrane region" description="Helical" evidence="4">
    <location>
        <begin position="38"/>
        <end position="59"/>
    </location>
</feature>
<name>A0ABT1L6P6_9GAMM</name>
<evidence type="ECO:0000313" key="7">
    <source>
        <dbReference type="Proteomes" id="UP001320768"/>
    </source>
</evidence>
<reference evidence="6 7" key="1">
    <citation type="journal article" date="2022" name="Nat. Microbiol.">
        <title>The microbiome of a bacterivorous marine choanoflagellate contains a resource-demanding obligate bacterial associate.</title>
        <authorList>
            <person name="Needham D.M."/>
            <person name="Poirier C."/>
            <person name="Bachy C."/>
            <person name="George E.E."/>
            <person name="Wilken S."/>
            <person name="Yung C.C.M."/>
            <person name="Limardo A.J."/>
            <person name="Morando M."/>
            <person name="Sudek L."/>
            <person name="Malmstrom R.R."/>
            <person name="Keeling P.J."/>
            <person name="Santoro A.E."/>
            <person name="Worden A.Z."/>
        </authorList>
    </citation>
    <scope>NUCLEOTIDE SEQUENCE [LARGE SCALE GENOMIC DNA]</scope>
    <source>
        <strain evidence="6 7">Comchoano-2</strain>
    </source>
</reference>
<feature type="transmembrane region" description="Helical" evidence="4">
    <location>
        <begin position="6"/>
        <end position="26"/>
    </location>
</feature>
<evidence type="ECO:0000256" key="1">
    <source>
        <dbReference type="ARBA" id="ARBA00022692"/>
    </source>
</evidence>
<accession>A0ABT1L6P6</accession>
<keyword evidence="7" id="KW-1185">Reference proteome</keyword>
<dbReference type="InterPro" id="IPR007667">
    <property type="entry name" value="Hypoxia_induced_domain"/>
</dbReference>
<evidence type="ECO:0000256" key="2">
    <source>
        <dbReference type="ARBA" id="ARBA00022989"/>
    </source>
</evidence>
<keyword evidence="2 4" id="KW-1133">Transmembrane helix</keyword>